<accession>A0A9W4UKT8</accession>
<evidence type="ECO:0000313" key="2">
    <source>
        <dbReference type="EMBL" id="CAI6336716.1"/>
    </source>
</evidence>
<feature type="transmembrane region" description="Helical" evidence="1">
    <location>
        <begin position="52"/>
        <end position="77"/>
    </location>
</feature>
<sequence length="224" mass="25530">MESMLLDDVMKKLVSALTISLVEALLTKVHIEIWKPGVEIWENQTTSDVLDYIFSMLVNPNFLTLVIGVLMALYDYAPMQSSEHRPFTTVPTMGWRQITSYALIPLLWVQVWELNRNPEVSSTIPLWQHCLYYMMVGTAALLSMRQIGYFTHRASVLKYSFAIMGYILPILYILEGLALEPPRVDAGCVARGVIVRRMGYTRPTAKWLMENAGCELSQLGTKNY</sequence>
<feature type="transmembrane region" description="Helical" evidence="1">
    <location>
        <begin position="126"/>
        <end position="144"/>
    </location>
</feature>
<dbReference type="Proteomes" id="UP001152607">
    <property type="component" value="Unassembled WGS sequence"/>
</dbReference>
<evidence type="ECO:0000313" key="3">
    <source>
        <dbReference type="Proteomes" id="UP001152607"/>
    </source>
</evidence>
<keyword evidence="1" id="KW-0472">Membrane</keyword>
<name>A0A9W4UKT8_9PLEO</name>
<dbReference type="AlphaFoldDB" id="A0A9W4UKT8"/>
<keyword evidence="1" id="KW-0812">Transmembrane</keyword>
<gene>
    <name evidence="2" type="ORF">PDIGIT_LOCUS9822</name>
</gene>
<keyword evidence="3" id="KW-1185">Reference proteome</keyword>
<dbReference type="EMBL" id="CAOQHR010000006">
    <property type="protein sequence ID" value="CAI6336716.1"/>
    <property type="molecule type" value="Genomic_DNA"/>
</dbReference>
<keyword evidence="1" id="KW-1133">Transmembrane helix</keyword>
<comment type="caution">
    <text evidence="2">The sequence shown here is derived from an EMBL/GenBank/DDBJ whole genome shotgun (WGS) entry which is preliminary data.</text>
</comment>
<protein>
    <submittedName>
        <fullName evidence="2">Uncharacterized protein</fullName>
    </submittedName>
</protein>
<evidence type="ECO:0000256" key="1">
    <source>
        <dbReference type="SAM" id="Phobius"/>
    </source>
</evidence>
<feature type="transmembrane region" description="Helical" evidence="1">
    <location>
        <begin position="98"/>
        <end position="114"/>
    </location>
</feature>
<reference evidence="2" key="1">
    <citation type="submission" date="2023-01" db="EMBL/GenBank/DDBJ databases">
        <authorList>
            <person name="Van Ghelder C."/>
            <person name="Rancurel C."/>
        </authorList>
    </citation>
    <scope>NUCLEOTIDE SEQUENCE</scope>
    <source>
        <strain evidence="2">CNCM I-4278</strain>
    </source>
</reference>
<proteinExistence type="predicted"/>
<feature type="transmembrane region" description="Helical" evidence="1">
    <location>
        <begin position="156"/>
        <end position="174"/>
    </location>
</feature>
<organism evidence="2 3">
    <name type="scientific">Periconia digitata</name>
    <dbReference type="NCBI Taxonomy" id="1303443"/>
    <lineage>
        <taxon>Eukaryota</taxon>
        <taxon>Fungi</taxon>
        <taxon>Dikarya</taxon>
        <taxon>Ascomycota</taxon>
        <taxon>Pezizomycotina</taxon>
        <taxon>Dothideomycetes</taxon>
        <taxon>Pleosporomycetidae</taxon>
        <taxon>Pleosporales</taxon>
        <taxon>Massarineae</taxon>
        <taxon>Periconiaceae</taxon>
        <taxon>Periconia</taxon>
    </lineage>
</organism>